<dbReference type="SUPFAM" id="SSF57667">
    <property type="entry name" value="beta-beta-alpha zinc fingers"/>
    <property type="match status" value="1"/>
</dbReference>
<dbReference type="EMBL" id="LN736365">
    <property type="protein sequence ID" value="CEP62829.1"/>
    <property type="molecule type" value="Genomic_DNA"/>
</dbReference>
<evidence type="ECO:0000256" key="1">
    <source>
        <dbReference type="ARBA" id="ARBA00004123"/>
    </source>
</evidence>
<keyword evidence="8" id="KW-0804">Transcription</keyword>
<dbReference type="Proteomes" id="UP000054304">
    <property type="component" value="Unassembled WGS sequence"/>
</dbReference>
<evidence type="ECO:0000313" key="13">
    <source>
        <dbReference type="EMBL" id="CEP62829.1"/>
    </source>
</evidence>
<protein>
    <submittedName>
        <fullName evidence="13">LALA0S06e04786g1_1</fullName>
    </submittedName>
</protein>
<gene>
    <name evidence="13" type="ORF">LALA0_S06e04786g</name>
</gene>
<dbReference type="PROSITE" id="PS50157">
    <property type="entry name" value="ZINC_FINGER_C2H2_2"/>
    <property type="match status" value="2"/>
</dbReference>
<dbReference type="RefSeq" id="XP_022629051.1">
    <property type="nucleotide sequence ID" value="XM_022771893.1"/>
</dbReference>
<keyword evidence="9" id="KW-0539">Nucleus</keyword>
<organism evidence="13 14">
    <name type="scientific">Lachancea lanzarotensis</name>
    <dbReference type="NCBI Taxonomy" id="1245769"/>
    <lineage>
        <taxon>Eukaryota</taxon>
        <taxon>Fungi</taxon>
        <taxon>Dikarya</taxon>
        <taxon>Ascomycota</taxon>
        <taxon>Saccharomycotina</taxon>
        <taxon>Saccharomycetes</taxon>
        <taxon>Saccharomycetales</taxon>
        <taxon>Saccharomycetaceae</taxon>
        <taxon>Lachancea</taxon>
    </lineage>
</organism>
<evidence type="ECO:0000256" key="6">
    <source>
        <dbReference type="ARBA" id="ARBA00023015"/>
    </source>
</evidence>
<dbReference type="STRING" id="1245769.A0A0C7N8E6"/>
<keyword evidence="6" id="KW-0805">Transcription regulation</keyword>
<evidence type="ECO:0000256" key="8">
    <source>
        <dbReference type="ARBA" id="ARBA00023163"/>
    </source>
</evidence>
<dbReference type="GeneID" id="34686309"/>
<evidence type="ECO:0000313" key="14">
    <source>
        <dbReference type="Proteomes" id="UP000054304"/>
    </source>
</evidence>
<evidence type="ECO:0000256" key="9">
    <source>
        <dbReference type="ARBA" id="ARBA00023242"/>
    </source>
</evidence>
<keyword evidence="3" id="KW-0479">Metal-binding</keyword>
<evidence type="ECO:0000256" key="11">
    <source>
        <dbReference type="SAM" id="MobiDB-lite"/>
    </source>
</evidence>
<evidence type="ECO:0000256" key="7">
    <source>
        <dbReference type="ARBA" id="ARBA00023125"/>
    </source>
</evidence>
<evidence type="ECO:0000259" key="12">
    <source>
        <dbReference type="PROSITE" id="PS50157"/>
    </source>
</evidence>
<feature type="compositionally biased region" description="Low complexity" evidence="11">
    <location>
        <begin position="99"/>
        <end position="117"/>
    </location>
</feature>
<keyword evidence="7" id="KW-0238">DNA-binding</keyword>
<comment type="similarity">
    <text evidence="2">Belongs to the krueppel C2H2-type zinc-finger protein family.</text>
</comment>
<comment type="subcellular location">
    <subcellularLocation>
        <location evidence="1">Nucleus</location>
    </subcellularLocation>
</comment>
<evidence type="ECO:0000256" key="3">
    <source>
        <dbReference type="ARBA" id="ARBA00022723"/>
    </source>
</evidence>
<keyword evidence="5" id="KW-0862">Zinc</keyword>
<dbReference type="PROSITE" id="PS00028">
    <property type="entry name" value="ZINC_FINGER_C2H2_1"/>
    <property type="match status" value="2"/>
</dbReference>
<dbReference type="HOGENOM" id="CLU_1046103_0_0_1"/>
<keyword evidence="4 10" id="KW-0863">Zinc-finger</keyword>
<dbReference type="InterPro" id="IPR013087">
    <property type="entry name" value="Znf_C2H2_type"/>
</dbReference>
<dbReference type="SMART" id="SM00355">
    <property type="entry name" value="ZnF_C2H2"/>
    <property type="match status" value="2"/>
</dbReference>
<dbReference type="GO" id="GO:0000981">
    <property type="term" value="F:DNA-binding transcription factor activity, RNA polymerase II-specific"/>
    <property type="evidence" value="ECO:0007669"/>
    <property type="project" value="TreeGrafter"/>
</dbReference>
<reference evidence="13 14" key="1">
    <citation type="submission" date="2014-12" db="EMBL/GenBank/DDBJ databases">
        <authorList>
            <person name="Neuveglise Cecile"/>
        </authorList>
    </citation>
    <scope>NUCLEOTIDE SEQUENCE [LARGE SCALE GENOMIC DNA]</scope>
    <source>
        <strain evidence="13 14">CBS 12615</strain>
    </source>
</reference>
<dbReference type="Gene3D" id="3.30.160.60">
    <property type="entry name" value="Classic Zinc Finger"/>
    <property type="match status" value="2"/>
</dbReference>
<evidence type="ECO:0000256" key="10">
    <source>
        <dbReference type="PROSITE-ProRule" id="PRU00042"/>
    </source>
</evidence>
<sequence length="266" mass="30176">MNFHTMFSPEPQPVVPAFWETDGSLTRVSSDHFIPTFKSSEEVLNDDVESWTQDSSSLIGGGLEYPQFPYTDPVAEVQAPEYHYHHYHHHGYEERQQHPHQQQQQQQQQQQHYYTLPTTPPAQPAQPSALLKRNWSAEDVAVVKAVQPRNRRPRLRSSVSSSPSGVTHFSAVTMVVKEPTTTDDKHKYRCHECGKCFHRPSSLATHSNIHTGDKPYVCPYPKCGRQFNARSNMVRHAKLHFRPTPSTHPSPSAVTVENAGHSRVAA</sequence>
<dbReference type="PANTHER" id="PTHR23235">
    <property type="entry name" value="KRUEPPEL-LIKE TRANSCRIPTION FACTOR"/>
    <property type="match status" value="1"/>
</dbReference>
<dbReference type="GO" id="GO:0000978">
    <property type="term" value="F:RNA polymerase II cis-regulatory region sequence-specific DNA binding"/>
    <property type="evidence" value="ECO:0007669"/>
    <property type="project" value="TreeGrafter"/>
</dbReference>
<feature type="region of interest" description="Disordered" evidence="11">
    <location>
        <begin position="241"/>
        <end position="266"/>
    </location>
</feature>
<evidence type="ECO:0000256" key="4">
    <source>
        <dbReference type="ARBA" id="ARBA00022771"/>
    </source>
</evidence>
<name>A0A0C7N8E6_9SACH</name>
<evidence type="ECO:0000256" key="5">
    <source>
        <dbReference type="ARBA" id="ARBA00022833"/>
    </source>
</evidence>
<feature type="domain" description="C2H2-type" evidence="12">
    <location>
        <begin position="216"/>
        <end position="245"/>
    </location>
</feature>
<feature type="compositionally biased region" description="Polar residues" evidence="11">
    <location>
        <begin position="244"/>
        <end position="255"/>
    </location>
</feature>
<keyword evidence="14" id="KW-1185">Reference proteome</keyword>
<feature type="region of interest" description="Disordered" evidence="11">
    <location>
        <begin position="92"/>
        <end position="129"/>
    </location>
</feature>
<dbReference type="FunFam" id="3.30.160.60:FF:002343">
    <property type="entry name" value="Zinc finger protein 33A"/>
    <property type="match status" value="1"/>
</dbReference>
<dbReference type="InterPro" id="IPR036236">
    <property type="entry name" value="Znf_C2H2_sf"/>
</dbReference>
<dbReference type="OrthoDB" id="6077919at2759"/>
<dbReference type="Pfam" id="PF00096">
    <property type="entry name" value="zf-C2H2"/>
    <property type="match status" value="2"/>
</dbReference>
<proteinExistence type="inferred from homology"/>
<accession>A0A0C7N8E6</accession>
<dbReference type="AlphaFoldDB" id="A0A0C7N8E6"/>
<dbReference type="PANTHER" id="PTHR23235:SF152">
    <property type="entry name" value="SI:DKEY-210J14.3"/>
    <property type="match status" value="1"/>
</dbReference>
<dbReference type="GO" id="GO:0008270">
    <property type="term" value="F:zinc ion binding"/>
    <property type="evidence" value="ECO:0007669"/>
    <property type="project" value="UniProtKB-KW"/>
</dbReference>
<feature type="domain" description="C2H2-type" evidence="12">
    <location>
        <begin position="188"/>
        <end position="215"/>
    </location>
</feature>
<evidence type="ECO:0000256" key="2">
    <source>
        <dbReference type="ARBA" id="ARBA00006991"/>
    </source>
</evidence>